<dbReference type="PANTHER" id="PTHR10151:SF120">
    <property type="entry name" value="BIS(5'-ADENOSYL)-TRIPHOSPHATASE"/>
    <property type="match status" value="1"/>
</dbReference>
<sequence>MDAVGLATATSASDSERDRAALGLPEADRVCFVMVDGLGAENLDARGGHAPTLRSMTHFEPLATVAPSTTAAAITAVGTGEPPGKTAMMGYSLRSPASGRPFSLIKWDDPGLDPLSWQSQPTLFERLGPRAQACRVVQPSAFVGSGLTLAALRGAEAVPAETLDERVDAAARALRRGAECVYLYWGEIDHAGHAAGWTSGEWVAELESFDSAVASLARSVPRGTLIVITADHGMVDVGTRIDLADSPRLREGADLVAGEDRAVQVYTREPEALVARWREELGESALVLTADEAVATGVFGPVGDFARSVMGDVVSFQRGDCAVFDSRGRTGPPMRGVHGSLTSVEMLVPLIAEVV</sequence>
<dbReference type="Pfam" id="PF01663">
    <property type="entry name" value="Phosphodiest"/>
    <property type="match status" value="1"/>
</dbReference>
<dbReference type="GO" id="GO:0016787">
    <property type="term" value="F:hydrolase activity"/>
    <property type="evidence" value="ECO:0007669"/>
    <property type="project" value="UniProtKB-ARBA"/>
</dbReference>
<dbReference type="Gene3D" id="3.40.720.10">
    <property type="entry name" value="Alkaline Phosphatase, subunit A"/>
    <property type="match status" value="1"/>
</dbReference>
<dbReference type="STRING" id="1823756.A4H34_08785"/>
<dbReference type="SUPFAM" id="SSF53649">
    <property type="entry name" value="Alkaline phosphatase-like"/>
    <property type="match status" value="1"/>
</dbReference>
<comment type="caution">
    <text evidence="1">The sequence shown here is derived from an EMBL/GenBank/DDBJ whole genome shotgun (WGS) entry which is preliminary data.</text>
</comment>
<organism evidence="1 2">
    <name type="scientific">Peptidiphaga gingivicola</name>
    <dbReference type="NCBI Taxonomy" id="2741497"/>
    <lineage>
        <taxon>Bacteria</taxon>
        <taxon>Bacillati</taxon>
        <taxon>Actinomycetota</taxon>
        <taxon>Actinomycetes</taxon>
        <taxon>Actinomycetales</taxon>
        <taxon>Actinomycetaceae</taxon>
        <taxon>Peptidiphaga</taxon>
    </lineage>
</organism>
<evidence type="ECO:0000313" key="2">
    <source>
        <dbReference type="Proteomes" id="UP000078368"/>
    </source>
</evidence>
<dbReference type="OrthoDB" id="9779267at2"/>
<accession>A0A179B2N6</accession>
<dbReference type="InterPro" id="IPR002591">
    <property type="entry name" value="Phosphodiest/P_Trfase"/>
</dbReference>
<dbReference type="AlphaFoldDB" id="A0A179B2N6"/>
<evidence type="ECO:0000313" key="1">
    <source>
        <dbReference type="EMBL" id="OAP85483.1"/>
    </source>
</evidence>
<dbReference type="InterPro" id="IPR017850">
    <property type="entry name" value="Alkaline_phosphatase_core_sf"/>
</dbReference>
<keyword evidence="2" id="KW-1185">Reference proteome</keyword>
<reference evidence="1 2" key="1">
    <citation type="submission" date="2016-04" db="EMBL/GenBank/DDBJ databases">
        <title>Peptidophaga gingivicola gen. nov., sp. nov., isolated from human subgingival plaque.</title>
        <authorList>
            <person name="Beall C.J."/>
            <person name="Mokrzan E.M."/>
            <person name="Griffen A.L."/>
            <person name="Leys E.J."/>
        </authorList>
    </citation>
    <scope>NUCLEOTIDE SEQUENCE [LARGE SCALE GENOMIC DNA]</scope>
    <source>
        <strain evidence="1 2">BA112</strain>
    </source>
</reference>
<dbReference type="PANTHER" id="PTHR10151">
    <property type="entry name" value="ECTONUCLEOTIDE PYROPHOSPHATASE/PHOSPHODIESTERASE"/>
    <property type="match status" value="1"/>
</dbReference>
<name>A0A179B2N6_9ACTO</name>
<gene>
    <name evidence="1" type="ORF">A4H34_08785</name>
</gene>
<dbReference type="Proteomes" id="UP000078368">
    <property type="component" value="Unassembled WGS sequence"/>
</dbReference>
<proteinExistence type="predicted"/>
<protein>
    <submittedName>
        <fullName evidence="1">Phosphodiesterase</fullName>
    </submittedName>
</protein>
<dbReference type="EMBL" id="LVZK01000003">
    <property type="protein sequence ID" value="OAP85483.1"/>
    <property type="molecule type" value="Genomic_DNA"/>
</dbReference>